<dbReference type="InterPro" id="IPR017853">
    <property type="entry name" value="GH"/>
</dbReference>
<keyword evidence="2" id="KW-0326">Glycosidase</keyword>
<organism evidence="4 5">
    <name type="scientific">Thamnocephalis sphaerospora</name>
    <dbReference type="NCBI Taxonomy" id="78915"/>
    <lineage>
        <taxon>Eukaryota</taxon>
        <taxon>Fungi</taxon>
        <taxon>Fungi incertae sedis</taxon>
        <taxon>Zoopagomycota</taxon>
        <taxon>Zoopagomycotina</taxon>
        <taxon>Zoopagomycetes</taxon>
        <taxon>Zoopagales</taxon>
        <taxon>Sigmoideomycetaceae</taxon>
        <taxon>Thamnocephalis</taxon>
    </lineage>
</organism>
<dbReference type="Proteomes" id="UP000271241">
    <property type="component" value="Unassembled WGS sequence"/>
</dbReference>
<dbReference type="InterPro" id="IPR013529">
    <property type="entry name" value="Glyco_hydro_42_N"/>
</dbReference>
<evidence type="ECO:0000313" key="5">
    <source>
        <dbReference type="Proteomes" id="UP000271241"/>
    </source>
</evidence>
<sequence>MYILFYDTAFPGCLPALDVCRVLGHATGTRATADTLAAVLDAAAPANTHTLVMLHGAYFPEAAWPSILRFLQRGGNLIAAGGPVFSRPVAQRQPIVCAGGGNRNETDTGAERWVVAPRTWAYCRALRLGPFSAVDLAGCEGEHPVPRKAGDKDASPLGNHALTPTEEASFLREHLHRTTGQPFWPLSPDDCYWAPTPQLSESKVYADEEGSTGTKDTLLLPLAHVHPIAADGRPDKSRRLATPLLLLDQANGTFSGGRWLLMPWQPAVQHSSAYATFLDLLGACFPLVNAGYTQSTLQSEFATYMENDKVALRLVVYRPRGENAHNQHGDALSRKTADVAVHWSIAITVHAPNGALFHSKKLEVAINPGATYSLLIVPGTPETPGLYTMTLYQRMCNTPEVSLLQYNGFLVRSGQHITGKVPPLRPGLHLFHDSSSCPDDQSTMARPQRPRYMFGTTYMDSRVQRHYLLEPNPWRWSRDMAEMRAVGINVIRTGLWCGWSEWMTKRREALLRALDAFILIACQHRLQVIFSVFAFTPAPAGKHPFLDPKSIVAQQAFLALLCSRYAKVPSVHWDLINEPSFGGPQRLWDSRAQPNGDVYEAAAFRDWLRRRYHTLERVRTRWRCTVSEIASWSDLKVPTEADYSDAVGNTNFRHMLRAADFTRASQHWFRDWAARMATIVTGRSHRIGHMVTVGQDEGAERPLPLYHASSVDFTCTHPWWNNDDLLWDHLMARTRGKPAVAAEVGMMLARDVSGDQLRSDSDNAMLLARKLYIALSVGGVIQWLWHTNAYMVSDNECQIGLVRSDGSEKAELGVFREFGRLMHALKDRWLDEAPGIPYGGDGDSIWLMVPDSQWFARPALTRGAVRTAVRVLGYRFGLLPQLITEEELPELAAMRARPPRHLFAPSVQLLSHAAFEALLMLAQRGTHICLTGVLQRDEDGLLVQDRVTRLYAQLQQDATAQADASECDSTSSSYEDLGSARILEATTLQATLDAIQDAAGIPAETASVRSVTQYEPVLGVMARFGGEKMGMVHKSTSLPLLAGACGHAGGRFTWLGVPVELADDASATAALYAKVLDTCPRKDSGMLLFSRRLRDGWLFTAINESSAVASIPLLATKPGNSGSTEASITLAMPPGEAGAVVVDDEGTNSTCSGISTEPSSMVTHTFGRARLAGAGEGWELIV</sequence>
<evidence type="ECO:0000259" key="3">
    <source>
        <dbReference type="Pfam" id="PF02449"/>
    </source>
</evidence>
<keyword evidence="1" id="KW-0378">Hydrolase</keyword>
<proteinExistence type="predicted"/>
<protein>
    <recommendedName>
        <fullName evidence="3">Glycoside hydrolase family 42 N-terminal domain-containing protein</fullName>
    </recommendedName>
</protein>
<feature type="domain" description="Glycoside hydrolase family 42 N-terminal" evidence="3">
    <location>
        <begin position="562"/>
        <end position="673"/>
    </location>
</feature>
<reference evidence="5" key="1">
    <citation type="journal article" date="2018" name="Nat. Microbiol.">
        <title>Leveraging single-cell genomics to expand the fungal tree of life.</title>
        <authorList>
            <person name="Ahrendt S.R."/>
            <person name="Quandt C.A."/>
            <person name="Ciobanu D."/>
            <person name="Clum A."/>
            <person name="Salamov A."/>
            <person name="Andreopoulos B."/>
            <person name="Cheng J.F."/>
            <person name="Woyke T."/>
            <person name="Pelin A."/>
            <person name="Henrissat B."/>
            <person name="Reynolds N.K."/>
            <person name="Benny G.L."/>
            <person name="Smith M.E."/>
            <person name="James T.Y."/>
            <person name="Grigoriev I.V."/>
        </authorList>
    </citation>
    <scope>NUCLEOTIDE SEQUENCE [LARGE SCALE GENOMIC DNA]</scope>
    <source>
        <strain evidence="5">RSA 1356</strain>
    </source>
</reference>
<dbReference type="GO" id="GO:0005975">
    <property type="term" value="P:carbohydrate metabolic process"/>
    <property type="evidence" value="ECO:0007669"/>
    <property type="project" value="InterPro"/>
</dbReference>
<evidence type="ECO:0000256" key="1">
    <source>
        <dbReference type="ARBA" id="ARBA00022801"/>
    </source>
</evidence>
<evidence type="ECO:0000313" key="4">
    <source>
        <dbReference type="EMBL" id="RKP06126.1"/>
    </source>
</evidence>
<keyword evidence="5" id="KW-1185">Reference proteome</keyword>
<dbReference type="OrthoDB" id="5569540at2759"/>
<dbReference type="Pfam" id="PF02449">
    <property type="entry name" value="Glyco_hydro_42"/>
    <property type="match status" value="1"/>
</dbReference>
<dbReference type="GO" id="GO:0004565">
    <property type="term" value="F:beta-galactosidase activity"/>
    <property type="evidence" value="ECO:0007669"/>
    <property type="project" value="InterPro"/>
</dbReference>
<evidence type="ECO:0000256" key="2">
    <source>
        <dbReference type="ARBA" id="ARBA00023295"/>
    </source>
</evidence>
<gene>
    <name evidence="4" type="ORF">THASP1DRAFT_32048</name>
</gene>
<name>A0A4P9XK59_9FUNG</name>
<dbReference type="GO" id="GO:0009341">
    <property type="term" value="C:beta-galactosidase complex"/>
    <property type="evidence" value="ECO:0007669"/>
    <property type="project" value="InterPro"/>
</dbReference>
<dbReference type="SUPFAM" id="SSF51445">
    <property type="entry name" value="(Trans)glycosidases"/>
    <property type="match status" value="1"/>
</dbReference>
<dbReference type="AlphaFoldDB" id="A0A4P9XK59"/>
<dbReference type="Gene3D" id="3.20.20.80">
    <property type="entry name" value="Glycosidases"/>
    <property type="match status" value="1"/>
</dbReference>
<dbReference type="EMBL" id="KZ992947">
    <property type="protein sequence ID" value="RKP06126.1"/>
    <property type="molecule type" value="Genomic_DNA"/>
</dbReference>
<accession>A0A4P9XK59</accession>